<evidence type="ECO:0000313" key="2">
    <source>
        <dbReference type="Proteomes" id="UP000249115"/>
    </source>
</evidence>
<protein>
    <submittedName>
        <fullName evidence="1">Uncharacterized protein</fullName>
    </submittedName>
</protein>
<accession>A0A2W7RLQ0</accession>
<evidence type="ECO:0000313" key="1">
    <source>
        <dbReference type="EMBL" id="PZX61314.1"/>
    </source>
</evidence>
<sequence length="59" mass="6436">MVNSLTQKDGGFTTTAFFIFHQSSDMHHSTITYTPNTLGNQSVISGKSIIRIKAMTMAA</sequence>
<reference evidence="1 2" key="1">
    <citation type="submission" date="2018-06" db="EMBL/GenBank/DDBJ databases">
        <title>Genomic Encyclopedia of Archaeal and Bacterial Type Strains, Phase II (KMG-II): from individual species to whole genera.</title>
        <authorList>
            <person name="Goeker M."/>
        </authorList>
    </citation>
    <scope>NUCLEOTIDE SEQUENCE [LARGE SCALE GENOMIC DNA]</scope>
    <source>
        <strain evidence="1 2">DSM 22686</strain>
    </source>
</reference>
<name>A0A2W7RLQ0_9BACT</name>
<organism evidence="1 2">
    <name type="scientific">Algoriphagus ratkowskyi</name>
    <dbReference type="NCBI Taxonomy" id="57028"/>
    <lineage>
        <taxon>Bacteria</taxon>
        <taxon>Pseudomonadati</taxon>
        <taxon>Bacteroidota</taxon>
        <taxon>Cytophagia</taxon>
        <taxon>Cytophagales</taxon>
        <taxon>Cyclobacteriaceae</taxon>
        <taxon>Algoriphagus</taxon>
    </lineage>
</organism>
<dbReference type="AlphaFoldDB" id="A0A2W7RLQ0"/>
<proteinExistence type="predicted"/>
<comment type="caution">
    <text evidence="1">The sequence shown here is derived from an EMBL/GenBank/DDBJ whole genome shotgun (WGS) entry which is preliminary data.</text>
</comment>
<gene>
    <name evidence="1" type="ORF">LV84_00302</name>
</gene>
<dbReference type="Proteomes" id="UP000249115">
    <property type="component" value="Unassembled WGS sequence"/>
</dbReference>
<dbReference type="EMBL" id="QKZU01000001">
    <property type="protein sequence ID" value="PZX61314.1"/>
    <property type="molecule type" value="Genomic_DNA"/>
</dbReference>